<gene>
    <name evidence="2" type="ORF">MUK42_36832</name>
</gene>
<dbReference type="AlphaFoldDB" id="A0A9E7HA21"/>
<keyword evidence="2" id="KW-0808">Transferase</keyword>
<keyword evidence="3" id="KW-1185">Reference proteome</keyword>
<keyword evidence="1" id="KW-0472">Membrane</keyword>
<organism evidence="2 3">
    <name type="scientific">Musa troglodytarum</name>
    <name type="common">fe'i banana</name>
    <dbReference type="NCBI Taxonomy" id="320322"/>
    <lineage>
        <taxon>Eukaryota</taxon>
        <taxon>Viridiplantae</taxon>
        <taxon>Streptophyta</taxon>
        <taxon>Embryophyta</taxon>
        <taxon>Tracheophyta</taxon>
        <taxon>Spermatophyta</taxon>
        <taxon>Magnoliopsida</taxon>
        <taxon>Liliopsida</taxon>
        <taxon>Zingiberales</taxon>
        <taxon>Musaceae</taxon>
        <taxon>Musa</taxon>
    </lineage>
</organism>
<proteinExistence type="predicted"/>
<keyword evidence="2" id="KW-0418">Kinase</keyword>
<name>A0A9E7HA21_9LILI</name>
<evidence type="ECO:0000313" key="3">
    <source>
        <dbReference type="Proteomes" id="UP001055439"/>
    </source>
</evidence>
<keyword evidence="1" id="KW-0812">Transmembrane</keyword>
<evidence type="ECO:0000313" key="2">
    <source>
        <dbReference type="EMBL" id="URE30506.1"/>
    </source>
</evidence>
<dbReference type="Proteomes" id="UP001055439">
    <property type="component" value="Chromosome 8"/>
</dbReference>
<evidence type="ECO:0000256" key="1">
    <source>
        <dbReference type="SAM" id="Phobius"/>
    </source>
</evidence>
<sequence>MNGVAQALDPSLLPSLPSAKSNHKLKDLRFGLPLASAGFAVIIAGIIVSIVRWRIKYAEVLEDWELEYGPHRFSC</sequence>
<keyword evidence="2" id="KW-0675">Receptor</keyword>
<keyword evidence="1" id="KW-1133">Transmembrane helix</keyword>
<accession>A0A9E7HA21</accession>
<reference evidence="2" key="1">
    <citation type="submission" date="2022-05" db="EMBL/GenBank/DDBJ databases">
        <title>The Musa troglodytarum L. genome provides insights into the mechanism of non-climacteric behaviour and enrichment of carotenoids.</title>
        <authorList>
            <person name="Wang J."/>
        </authorList>
    </citation>
    <scope>NUCLEOTIDE SEQUENCE</scope>
    <source>
        <tissue evidence="2">Leaf</tissue>
    </source>
</reference>
<dbReference type="GO" id="GO:0016301">
    <property type="term" value="F:kinase activity"/>
    <property type="evidence" value="ECO:0007669"/>
    <property type="project" value="UniProtKB-KW"/>
</dbReference>
<dbReference type="EMBL" id="CP097510">
    <property type="protein sequence ID" value="URE30506.1"/>
    <property type="molecule type" value="Genomic_DNA"/>
</dbReference>
<protein>
    <submittedName>
        <fullName evidence="2">Receptor kinase</fullName>
    </submittedName>
</protein>
<feature type="transmembrane region" description="Helical" evidence="1">
    <location>
        <begin position="30"/>
        <end position="51"/>
    </location>
</feature>